<dbReference type="OrthoDB" id="7728370at2"/>
<dbReference type="AlphaFoldDB" id="F0J7Q8"/>
<accession>F0J7Q8</accession>
<dbReference type="EMBL" id="AP012037">
    <property type="protein sequence ID" value="BAJ83125.1"/>
    <property type="molecule type" value="Genomic_DNA"/>
</dbReference>
<gene>
    <name evidence="1" type="ordered locus">ACMV_P2_00450</name>
</gene>
<dbReference type="RefSeq" id="WP_013641245.1">
    <property type="nucleotide sequence ID" value="NC_015187.1"/>
</dbReference>
<proteinExistence type="predicted"/>
<evidence type="ECO:0000313" key="2">
    <source>
        <dbReference type="Proteomes" id="UP000007100"/>
    </source>
</evidence>
<reference evidence="1 2" key="1">
    <citation type="submission" date="2010-12" db="EMBL/GenBank/DDBJ databases">
        <title>Whole genome sequence of Acidiphilium multivorum AIU301.</title>
        <authorList>
            <person name="Narita-Yamada S."/>
            <person name="Nakamura S."/>
            <person name="Ito N."/>
            <person name="Takarada H."/>
            <person name="Katano Y."/>
            <person name="Nakazawa H."/>
            <person name="Hosoyama A."/>
            <person name="Yamada R."/>
            <person name="Fujita N."/>
        </authorList>
    </citation>
    <scope>NUCLEOTIDE SEQUENCE [LARGE SCALE GENOMIC DNA]</scope>
    <source>
        <strain evidence="2">DSM 11245 / JCM 8867 / AIU301</strain>
        <plasmid evidence="1 2">pACMV2</plasmid>
    </source>
</reference>
<organism evidence="1 2">
    <name type="scientific">Acidiphilium multivorum (strain DSM 11245 / JCM 8867 / NBRC 100883 / AIU 301)</name>
    <dbReference type="NCBI Taxonomy" id="926570"/>
    <lineage>
        <taxon>Bacteria</taxon>
        <taxon>Pseudomonadati</taxon>
        <taxon>Pseudomonadota</taxon>
        <taxon>Alphaproteobacteria</taxon>
        <taxon>Acetobacterales</taxon>
        <taxon>Acidocellaceae</taxon>
        <taxon>Acidiphilium</taxon>
    </lineage>
</organism>
<keyword evidence="2" id="KW-1185">Reference proteome</keyword>
<dbReference type="HOGENOM" id="CLU_170832_0_0_5"/>
<sequence length="109" mass="12094">MAKRTDDEILADLTAKQREIEMRINAVKARSKERARKEETRRKVLVGAVILAEAERSEAAKQRLQALLDKHLVRPVDREVFGLPPRPDRPGQVGVSGDGTLSPDGDDSP</sequence>
<name>F0J7Q8_ACIMA</name>
<protein>
    <submittedName>
        <fullName evidence="1">Uncharacterized protein</fullName>
    </submittedName>
</protein>
<keyword evidence="1" id="KW-0614">Plasmid</keyword>
<dbReference type="KEGG" id="amv:ACMV_P2_00450"/>
<evidence type="ECO:0000313" key="1">
    <source>
        <dbReference type="EMBL" id="BAJ83125.1"/>
    </source>
</evidence>
<dbReference type="Proteomes" id="UP000007100">
    <property type="component" value="Plasmid pACMV2"/>
</dbReference>
<geneLocation type="plasmid" evidence="1 2">
    <name>pACMV2</name>
</geneLocation>